<sequence>MSELVETLKRFNRKERNWLVRDALGEGAEKLSPSFRNRLNESIRPIKNDINVPDDAWWCTDFHIDWLIGALTMLQSPTTDNHVVGVAPFEKPPSKERMIVTGNQQDIDLVVAWGTTLVLIEAKGVGSWKGSGTTGKLQRLSALPGTLFEGIEPYLIFCSPEDNGPTDGLPTWTKNDQRRLHIKLEPPPCNGPRLRVERCGTKNGKLRPDANGTGWRILATK</sequence>
<dbReference type="AlphaFoldDB" id="A0A931N1N8"/>
<organism evidence="1 2">
    <name type="scientific">Methylobrevis albus</name>
    <dbReference type="NCBI Taxonomy" id="2793297"/>
    <lineage>
        <taxon>Bacteria</taxon>
        <taxon>Pseudomonadati</taxon>
        <taxon>Pseudomonadota</taxon>
        <taxon>Alphaproteobacteria</taxon>
        <taxon>Hyphomicrobiales</taxon>
        <taxon>Pleomorphomonadaceae</taxon>
        <taxon>Methylobrevis</taxon>
    </lineage>
</organism>
<gene>
    <name evidence="1" type="ORF">I5731_19565</name>
</gene>
<dbReference type="EMBL" id="JADZLT010000056">
    <property type="protein sequence ID" value="MBH0240026.1"/>
    <property type="molecule type" value="Genomic_DNA"/>
</dbReference>
<evidence type="ECO:0000313" key="1">
    <source>
        <dbReference type="EMBL" id="MBH0240026.1"/>
    </source>
</evidence>
<comment type="caution">
    <text evidence="1">The sequence shown here is derived from an EMBL/GenBank/DDBJ whole genome shotgun (WGS) entry which is preliminary data.</text>
</comment>
<evidence type="ECO:0000313" key="2">
    <source>
        <dbReference type="Proteomes" id="UP000631694"/>
    </source>
</evidence>
<keyword evidence="2" id="KW-1185">Reference proteome</keyword>
<dbReference type="RefSeq" id="WP_197313087.1">
    <property type="nucleotide sequence ID" value="NZ_JADZLT010000056.1"/>
</dbReference>
<dbReference type="Proteomes" id="UP000631694">
    <property type="component" value="Unassembled WGS sequence"/>
</dbReference>
<name>A0A931N1N8_9HYPH</name>
<accession>A0A931N1N8</accession>
<protein>
    <submittedName>
        <fullName evidence="1">Uncharacterized protein</fullName>
    </submittedName>
</protein>
<reference evidence="1" key="1">
    <citation type="submission" date="2020-12" db="EMBL/GenBank/DDBJ databases">
        <title>Methylobrevis albus sp. nov., isolated from fresh water lack sediment.</title>
        <authorList>
            <person name="Zou Q."/>
        </authorList>
    </citation>
    <scope>NUCLEOTIDE SEQUENCE</scope>
    <source>
        <strain evidence="1">L22</strain>
    </source>
</reference>
<proteinExistence type="predicted"/>